<dbReference type="PANTHER" id="PTHR39569:SF1">
    <property type="entry name" value="INORGANIC TRIPHOSPHATASE"/>
    <property type="match status" value="1"/>
</dbReference>
<dbReference type="Pfam" id="PF01928">
    <property type="entry name" value="CYTH"/>
    <property type="match status" value="1"/>
</dbReference>
<dbReference type="CDD" id="cd07756">
    <property type="entry name" value="CYTH-like_Pase_CHAD"/>
    <property type="match status" value="1"/>
</dbReference>
<protein>
    <submittedName>
        <fullName evidence="2">CYTH domain-containing protein</fullName>
    </submittedName>
</protein>
<sequence>MTKQAIFPMEHDGNHTEIELKLFIQPQHLQPLITFLNQLPSSDNQGCRQLTNRYFDTPGLALRQLDMGLRVRGCDGKYEQTIKTAGKVVGGLHTRPEYNIDINGTTPELALFPAEIWPQTQDISALQQQLHCLFSTDFQRCRWLIQEAGSLIEVALDQGVIAAGENREPLCELEFELISGSAVDLLPLAQKVAQQIPVRLGKASKAQRGYRLAHKRAPSTLDTLQYIELPAGRELKASLSAMLETALERWQLLEDMLQQHVLDSGQQVALWQRLRACIQLLHLLLTQFALHDEVTRKGFAWLAQQLAFINQGRYLACLCAESAPLGTLPHAAEINASAQVALQQLDVVGQLQVLWQDCRYGELQLALVRLLLGLQRNEVSLAGTDDLAAVAYQLQENAWQQVQCRIAGNGAAIADYRALADGLEDTLLLGLAFGRLYPDAAREQYLALCTQLSDGIVLFNAYASAAQLVPVAAAVLADEQQSLAAMIAHLQLTVLQQVPYWHGDVM</sequence>
<accession>A0ABX8DH37</accession>
<dbReference type="InterPro" id="IPR033469">
    <property type="entry name" value="CYTH-like_dom_sf"/>
</dbReference>
<gene>
    <name evidence="2" type="ORF">KHX94_05385</name>
</gene>
<dbReference type="Gene3D" id="2.40.320.10">
    <property type="entry name" value="Hypothetical Protein Pfu-838710-001"/>
    <property type="match status" value="1"/>
</dbReference>
<dbReference type="SUPFAM" id="SSF55154">
    <property type="entry name" value="CYTH-like phosphatases"/>
    <property type="match status" value="1"/>
</dbReference>
<dbReference type="PANTHER" id="PTHR39569">
    <property type="entry name" value="INORGANIC TRIPHOSPHATASE"/>
    <property type="match status" value="1"/>
</dbReference>
<name>A0ABX8DH37_9GAMM</name>
<evidence type="ECO:0000313" key="2">
    <source>
        <dbReference type="EMBL" id="QVK24048.1"/>
    </source>
</evidence>
<proteinExistence type="predicted"/>
<dbReference type="PROSITE" id="PS51707">
    <property type="entry name" value="CYTH"/>
    <property type="match status" value="1"/>
</dbReference>
<dbReference type="Proteomes" id="UP000676428">
    <property type="component" value="Chromosome"/>
</dbReference>
<evidence type="ECO:0000313" key="3">
    <source>
        <dbReference type="Proteomes" id="UP000676428"/>
    </source>
</evidence>
<dbReference type="RefSeq" id="WP_213682661.1">
    <property type="nucleotide sequence ID" value="NZ_CP074572.1"/>
</dbReference>
<dbReference type="EMBL" id="CP074572">
    <property type="protein sequence ID" value="QVK24048.1"/>
    <property type="molecule type" value="Genomic_DNA"/>
</dbReference>
<reference evidence="2 3" key="1">
    <citation type="journal article" date="2012" name="Int. J. Syst. Evol. Microbiol.">
        <title>Shewanella dokdonensis sp. nov., isolated from seawater.</title>
        <authorList>
            <person name="Sung H.R."/>
            <person name="Yoon J.H."/>
            <person name="Ghim S.Y."/>
        </authorList>
    </citation>
    <scope>NUCLEOTIDE SEQUENCE [LARGE SCALE GENOMIC DNA]</scope>
    <source>
        <strain evidence="2 3">DSM 23626</strain>
    </source>
</reference>
<dbReference type="SMART" id="SM01118">
    <property type="entry name" value="CYTH"/>
    <property type="match status" value="1"/>
</dbReference>
<dbReference type="InterPro" id="IPR023577">
    <property type="entry name" value="CYTH_domain"/>
</dbReference>
<organism evidence="2 3">
    <name type="scientific">Shewanella dokdonensis</name>
    <dbReference type="NCBI Taxonomy" id="712036"/>
    <lineage>
        <taxon>Bacteria</taxon>
        <taxon>Pseudomonadati</taxon>
        <taxon>Pseudomonadota</taxon>
        <taxon>Gammaproteobacteria</taxon>
        <taxon>Alteromonadales</taxon>
        <taxon>Shewanellaceae</taxon>
        <taxon>Shewanella</taxon>
    </lineage>
</organism>
<feature type="domain" description="CYTH" evidence="1">
    <location>
        <begin position="15"/>
        <end position="216"/>
    </location>
</feature>
<dbReference type="InterPro" id="IPR039013">
    <property type="entry name" value="YgiF"/>
</dbReference>
<evidence type="ECO:0000259" key="1">
    <source>
        <dbReference type="PROSITE" id="PS51707"/>
    </source>
</evidence>
<keyword evidence="3" id="KW-1185">Reference proteome</keyword>